<dbReference type="CDD" id="cd14826">
    <property type="entry name" value="SR_alpha_SRX"/>
    <property type="match status" value="1"/>
</dbReference>
<name>A0A8H7ZNU9_9FUNG</name>
<dbReference type="EMBL" id="JAEFCI010011910">
    <property type="protein sequence ID" value="KAG5456332.1"/>
    <property type="molecule type" value="Genomic_DNA"/>
</dbReference>
<dbReference type="GO" id="GO:0003924">
    <property type="term" value="F:GTPase activity"/>
    <property type="evidence" value="ECO:0007669"/>
    <property type="project" value="InterPro"/>
</dbReference>
<evidence type="ECO:0000259" key="2">
    <source>
        <dbReference type="Pfam" id="PF04086"/>
    </source>
</evidence>
<comment type="caution">
    <text evidence="3">The sequence shown here is derived from an EMBL/GenBank/DDBJ whole genome shotgun (WGS) entry which is preliminary data.</text>
</comment>
<evidence type="ECO:0000256" key="1">
    <source>
        <dbReference type="SAM" id="MobiDB-lite"/>
    </source>
</evidence>
<dbReference type="InterPro" id="IPR007222">
    <property type="entry name" value="Sig_recog_particle_rcpt_asu_N"/>
</dbReference>
<feature type="compositionally biased region" description="Basic residues" evidence="1">
    <location>
        <begin position="195"/>
        <end position="210"/>
    </location>
</feature>
<evidence type="ECO:0000313" key="4">
    <source>
        <dbReference type="Proteomes" id="UP000673691"/>
    </source>
</evidence>
<feature type="domain" description="Signal recognition particle receptor alpha subunit N-terminal" evidence="2">
    <location>
        <begin position="45"/>
        <end position="293"/>
    </location>
</feature>
<dbReference type="GO" id="GO:0006886">
    <property type="term" value="P:intracellular protein transport"/>
    <property type="evidence" value="ECO:0007669"/>
    <property type="project" value="InterPro"/>
</dbReference>
<feature type="region of interest" description="Disordered" evidence="1">
    <location>
        <begin position="152"/>
        <end position="233"/>
    </location>
</feature>
<dbReference type="SUPFAM" id="SSF64356">
    <property type="entry name" value="SNARE-like"/>
    <property type="match status" value="1"/>
</dbReference>
<feature type="compositionally biased region" description="Low complexity" evidence="1">
    <location>
        <begin position="211"/>
        <end position="226"/>
    </location>
</feature>
<dbReference type="Gene3D" id="3.30.450.60">
    <property type="match status" value="1"/>
</dbReference>
<feature type="compositionally biased region" description="Low complexity" evidence="1">
    <location>
        <begin position="185"/>
        <end position="194"/>
    </location>
</feature>
<proteinExistence type="predicted"/>
<dbReference type="GO" id="GO:0005525">
    <property type="term" value="F:GTP binding"/>
    <property type="evidence" value="ECO:0007669"/>
    <property type="project" value="InterPro"/>
</dbReference>
<dbReference type="AlphaFoldDB" id="A0A8H7ZNU9"/>
<feature type="non-terminal residue" evidence="3">
    <location>
        <position position="314"/>
    </location>
</feature>
<dbReference type="Proteomes" id="UP000673691">
    <property type="component" value="Unassembled WGS sequence"/>
</dbReference>
<evidence type="ECO:0000313" key="3">
    <source>
        <dbReference type="EMBL" id="KAG5456332.1"/>
    </source>
</evidence>
<dbReference type="Pfam" id="PF04086">
    <property type="entry name" value="SRP-alpha_N"/>
    <property type="match status" value="1"/>
</dbReference>
<reference evidence="3 4" key="1">
    <citation type="journal article" name="Sci. Rep.">
        <title>Genome-scale phylogenetic analyses confirm Olpidium as the closest living zoosporic fungus to the non-flagellated, terrestrial fungi.</title>
        <authorList>
            <person name="Chang Y."/>
            <person name="Rochon D."/>
            <person name="Sekimoto S."/>
            <person name="Wang Y."/>
            <person name="Chovatia M."/>
            <person name="Sandor L."/>
            <person name="Salamov A."/>
            <person name="Grigoriev I.V."/>
            <person name="Stajich J.E."/>
            <person name="Spatafora J.W."/>
        </authorList>
    </citation>
    <scope>NUCLEOTIDE SEQUENCE [LARGE SCALE GENOMIC DNA]</scope>
    <source>
        <strain evidence="3">S191</strain>
    </source>
</reference>
<dbReference type="GO" id="GO:0005047">
    <property type="term" value="F:signal recognition particle binding"/>
    <property type="evidence" value="ECO:0007669"/>
    <property type="project" value="InterPro"/>
</dbReference>
<keyword evidence="4" id="KW-1185">Reference proteome</keyword>
<protein>
    <submittedName>
        <fullName evidence="3">Signal recognition particle receptor, alpha subunit</fullName>
    </submittedName>
</protein>
<gene>
    <name evidence="3" type="ORF">BJ554DRAFT_3958</name>
</gene>
<keyword evidence="3" id="KW-0675">Receptor</keyword>
<sequence length="314" mass="33266">MLDSFTVATKGGRVLWTVDYLGADAATAARDPGGDGRGGGGPAADPVDALFRTVLVEERAGLDSYTTGPSALRWSFVVYQKILQLPYVDELLSSAKALFCKTFAEELKDSTRLHSFAAFDEVFVRLLQQLESKQSRKAERFPRAFKDTKKGRALQLNAANGSPAATEEENEPASGHVADVGGEVSRSARWPPAGARRRGPKSIQGKRKAAGKAAAAAEDAGAPASKKGGKRRTVWTADGQMMELDDAEVVLDYSAGERAAGDGAAAVDELVEKGSMGKITGREGFYEVADLGDVISEEDDDEDEIVAPPRADAG</sequence>
<dbReference type="OrthoDB" id="1727884at2759"/>
<dbReference type="GO" id="GO:0005785">
    <property type="term" value="C:signal recognition particle receptor complex"/>
    <property type="evidence" value="ECO:0007669"/>
    <property type="project" value="InterPro"/>
</dbReference>
<organism evidence="3 4">
    <name type="scientific">Olpidium bornovanus</name>
    <dbReference type="NCBI Taxonomy" id="278681"/>
    <lineage>
        <taxon>Eukaryota</taxon>
        <taxon>Fungi</taxon>
        <taxon>Fungi incertae sedis</taxon>
        <taxon>Olpidiomycota</taxon>
        <taxon>Olpidiomycotina</taxon>
        <taxon>Olpidiomycetes</taxon>
        <taxon>Olpidiales</taxon>
        <taxon>Olpidiaceae</taxon>
        <taxon>Olpidium</taxon>
    </lineage>
</organism>
<dbReference type="InterPro" id="IPR011012">
    <property type="entry name" value="Longin-like_dom_sf"/>
</dbReference>
<accession>A0A8H7ZNU9</accession>